<dbReference type="Proteomes" id="UP000178406">
    <property type="component" value="Unassembled WGS sequence"/>
</dbReference>
<evidence type="ECO:0000313" key="2">
    <source>
        <dbReference type="EMBL" id="OGF73816.1"/>
    </source>
</evidence>
<feature type="transmembrane region" description="Helical" evidence="1">
    <location>
        <begin position="133"/>
        <end position="156"/>
    </location>
</feature>
<feature type="transmembrane region" description="Helical" evidence="1">
    <location>
        <begin position="37"/>
        <end position="58"/>
    </location>
</feature>
<evidence type="ECO:0000313" key="3">
    <source>
        <dbReference type="Proteomes" id="UP000178406"/>
    </source>
</evidence>
<feature type="transmembrane region" description="Helical" evidence="1">
    <location>
        <begin position="100"/>
        <end position="121"/>
    </location>
</feature>
<evidence type="ECO:0000256" key="1">
    <source>
        <dbReference type="SAM" id="Phobius"/>
    </source>
</evidence>
<name>A0A1F5WDV1_9BACT</name>
<organism evidence="2 3">
    <name type="scientific">Candidatus Giovannonibacteria bacterium RIFCSPHIGHO2_02_FULL_46_20</name>
    <dbReference type="NCBI Taxonomy" id="1798338"/>
    <lineage>
        <taxon>Bacteria</taxon>
        <taxon>Candidatus Giovannoniibacteriota</taxon>
    </lineage>
</organism>
<dbReference type="EMBL" id="MFHQ01000036">
    <property type="protein sequence ID" value="OGF73816.1"/>
    <property type="molecule type" value="Genomic_DNA"/>
</dbReference>
<dbReference type="AlphaFoldDB" id="A0A1F5WDV1"/>
<dbReference type="STRING" id="1798338.A3J56_02185"/>
<feature type="transmembrane region" description="Helical" evidence="1">
    <location>
        <begin position="70"/>
        <end position="88"/>
    </location>
</feature>
<proteinExistence type="predicted"/>
<comment type="caution">
    <text evidence="2">The sequence shown here is derived from an EMBL/GenBank/DDBJ whole genome shotgun (WGS) entry which is preliminary data.</text>
</comment>
<gene>
    <name evidence="2" type="ORF">A3J56_02185</name>
</gene>
<sequence>MKNGIVFARKLWHWLVYGDWYGNNINNGYHKHFHKVVLYRLLGFVTIAYVGLWFFLFHKGLYEIPYELRFFWMLTLFSYAVLNQVYRWTGIHNSNHWGEFFAWLVIAAFSWMNGVNLYYKIEYNLPFQRLPEGVFESTCEAFALVVCSNIFTALYYRKNKLELKQEPQRCGE</sequence>
<keyword evidence="1" id="KW-0472">Membrane</keyword>
<keyword evidence="1" id="KW-0812">Transmembrane</keyword>
<protein>
    <submittedName>
        <fullName evidence="2">Uncharacterized protein</fullName>
    </submittedName>
</protein>
<reference evidence="2 3" key="1">
    <citation type="journal article" date="2016" name="Nat. Commun.">
        <title>Thousands of microbial genomes shed light on interconnected biogeochemical processes in an aquifer system.</title>
        <authorList>
            <person name="Anantharaman K."/>
            <person name="Brown C.T."/>
            <person name="Hug L.A."/>
            <person name="Sharon I."/>
            <person name="Castelle C.J."/>
            <person name="Probst A.J."/>
            <person name="Thomas B.C."/>
            <person name="Singh A."/>
            <person name="Wilkins M.J."/>
            <person name="Karaoz U."/>
            <person name="Brodie E.L."/>
            <person name="Williams K.H."/>
            <person name="Hubbard S.S."/>
            <person name="Banfield J.F."/>
        </authorList>
    </citation>
    <scope>NUCLEOTIDE SEQUENCE [LARGE SCALE GENOMIC DNA]</scope>
</reference>
<accession>A0A1F5WDV1</accession>
<keyword evidence="1" id="KW-1133">Transmembrane helix</keyword>